<evidence type="ECO:0000313" key="2">
    <source>
        <dbReference type="EMBL" id="EFX76239.1"/>
    </source>
</evidence>
<feature type="signal peptide" evidence="1">
    <location>
        <begin position="1"/>
        <end position="21"/>
    </location>
</feature>
<dbReference type="HOGENOM" id="CLU_2544897_0_0_1"/>
<dbReference type="AlphaFoldDB" id="E9GVU5"/>
<gene>
    <name evidence="2" type="ORF">DAPPUDRAFT_249095</name>
</gene>
<dbReference type="EMBL" id="GL732569">
    <property type="protein sequence ID" value="EFX76239.1"/>
    <property type="molecule type" value="Genomic_DNA"/>
</dbReference>
<sequence>MNIVGTVKWVVAFHSFRTVLLVGTQRCPRAALGGDFVTRLLWRPSVACHCGSNSFVGPPRRPRDFVAKSDPPFVNRISTPASE</sequence>
<keyword evidence="3" id="KW-1185">Reference proteome</keyword>
<organism evidence="2 3">
    <name type="scientific">Daphnia pulex</name>
    <name type="common">Water flea</name>
    <dbReference type="NCBI Taxonomy" id="6669"/>
    <lineage>
        <taxon>Eukaryota</taxon>
        <taxon>Metazoa</taxon>
        <taxon>Ecdysozoa</taxon>
        <taxon>Arthropoda</taxon>
        <taxon>Crustacea</taxon>
        <taxon>Branchiopoda</taxon>
        <taxon>Diplostraca</taxon>
        <taxon>Cladocera</taxon>
        <taxon>Anomopoda</taxon>
        <taxon>Daphniidae</taxon>
        <taxon>Daphnia</taxon>
    </lineage>
</organism>
<evidence type="ECO:0008006" key="4">
    <source>
        <dbReference type="Google" id="ProtNLM"/>
    </source>
</evidence>
<reference evidence="2 3" key="1">
    <citation type="journal article" date="2011" name="Science">
        <title>The ecoresponsive genome of Daphnia pulex.</title>
        <authorList>
            <person name="Colbourne J.K."/>
            <person name="Pfrender M.E."/>
            <person name="Gilbert D."/>
            <person name="Thomas W.K."/>
            <person name="Tucker A."/>
            <person name="Oakley T.H."/>
            <person name="Tokishita S."/>
            <person name="Aerts A."/>
            <person name="Arnold G.J."/>
            <person name="Basu M.K."/>
            <person name="Bauer D.J."/>
            <person name="Caceres C.E."/>
            <person name="Carmel L."/>
            <person name="Casola C."/>
            <person name="Choi J.H."/>
            <person name="Detter J.C."/>
            <person name="Dong Q."/>
            <person name="Dusheyko S."/>
            <person name="Eads B.D."/>
            <person name="Frohlich T."/>
            <person name="Geiler-Samerotte K.A."/>
            <person name="Gerlach D."/>
            <person name="Hatcher P."/>
            <person name="Jogdeo S."/>
            <person name="Krijgsveld J."/>
            <person name="Kriventseva E.V."/>
            <person name="Kultz D."/>
            <person name="Laforsch C."/>
            <person name="Lindquist E."/>
            <person name="Lopez J."/>
            <person name="Manak J.R."/>
            <person name="Muller J."/>
            <person name="Pangilinan J."/>
            <person name="Patwardhan R.P."/>
            <person name="Pitluck S."/>
            <person name="Pritham E.J."/>
            <person name="Rechtsteiner A."/>
            <person name="Rho M."/>
            <person name="Rogozin I.B."/>
            <person name="Sakarya O."/>
            <person name="Salamov A."/>
            <person name="Schaack S."/>
            <person name="Shapiro H."/>
            <person name="Shiga Y."/>
            <person name="Skalitzky C."/>
            <person name="Smith Z."/>
            <person name="Souvorov A."/>
            <person name="Sung W."/>
            <person name="Tang Z."/>
            <person name="Tsuchiya D."/>
            <person name="Tu H."/>
            <person name="Vos H."/>
            <person name="Wang M."/>
            <person name="Wolf Y.I."/>
            <person name="Yamagata H."/>
            <person name="Yamada T."/>
            <person name="Ye Y."/>
            <person name="Shaw J.R."/>
            <person name="Andrews J."/>
            <person name="Crease T.J."/>
            <person name="Tang H."/>
            <person name="Lucas S.M."/>
            <person name="Robertson H.M."/>
            <person name="Bork P."/>
            <person name="Koonin E.V."/>
            <person name="Zdobnov E.M."/>
            <person name="Grigoriev I.V."/>
            <person name="Lynch M."/>
            <person name="Boore J.L."/>
        </authorList>
    </citation>
    <scope>NUCLEOTIDE SEQUENCE [LARGE SCALE GENOMIC DNA]</scope>
</reference>
<evidence type="ECO:0000313" key="3">
    <source>
        <dbReference type="Proteomes" id="UP000000305"/>
    </source>
</evidence>
<keyword evidence="1" id="KW-0732">Signal</keyword>
<dbReference type="KEGG" id="dpx:DAPPUDRAFT_249095"/>
<name>E9GVU5_DAPPU</name>
<proteinExistence type="predicted"/>
<dbReference type="InParanoid" id="E9GVU5"/>
<accession>E9GVU5</accession>
<dbReference type="Proteomes" id="UP000000305">
    <property type="component" value="Unassembled WGS sequence"/>
</dbReference>
<evidence type="ECO:0000256" key="1">
    <source>
        <dbReference type="SAM" id="SignalP"/>
    </source>
</evidence>
<feature type="chain" id="PRO_5003237506" description="Secreted protein" evidence="1">
    <location>
        <begin position="22"/>
        <end position="83"/>
    </location>
</feature>
<protein>
    <recommendedName>
        <fullName evidence="4">Secreted protein</fullName>
    </recommendedName>
</protein>